<dbReference type="Proteomes" id="UP000494122">
    <property type="component" value="Unassembled WGS sequence"/>
</dbReference>
<name>A0A6S7E1M8_9BURK</name>
<dbReference type="SUPFAM" id="SSF53822">
    <property type="entry name" value="Periplasmic binding protein-like I"/>
    <property type="match status" value="1"/>
</dbReference>
<dbReference type="InterPro" id="IPR028082">
    <property type="entry name" value="Peripla_BP_I"/>
</dbReference>
<dbReference type="InterPro" id="IPR051010">
    <property type="entry name" value="BCAA_transport"/>
</dbReference>
<evidence type="ECO:0000313" key="5">
    <source>
        <dbReference type="Proteomes" id="UP000494122"/>
    </source>
</evidence>
<accession>A0A6S7E1M8</accession>
<proteinExistence type="inferred from homology"/>
<dbReference type="EMBL" id="CADILE010000011">
    <property type="protein sequence ID" value="CAB3892404.1"/>
    <property type="molecule type" value="Genomic_DNA"/>
</dbReference>
<organism evidence="4 5">
    <name type="scientific">Achromobacter ruhlandii</name>
    <dbReference type="NCBI Taxonomy" id="72557"/>
    <lineage>
        <taxon>Bacteria</taxon>
        <taxon>Pseudomonadati</taxon>
        <taxon>Pseudomonadota</taxon>
        <taxon>Betaproteobacteria</taxon>
        <taxon>Burkholderiales</taxon>
        <taxon>Alcaligenaceae</taxon>
        <taxon>Achromobacter</taxon>
    </lineage>
</organism>
<evidence type="ECO:0000256" key="1">
    <source>
        <dbReference type="ARBA" id="ARBA00010062"/>
    </source>
</evidence>
<dbReference type="PANTHER" id="PTHR30483">
    <property type="entry name" value="LEUCINE-SPECIFIC-BINDING PROTEIN"/>
    <property type="match status" value="1"/>
</dbReference>
<reference evidence="4 5" key="1">
    <citation type="submission" date="2020-04" db="EMBL/GenBank/DDBJ databases">
        <authorList>
            <person name="De Canck E."/>
        </authorList>
    </citation>
    <scope>NUCLEOTIDE SEQUENCE [LARGE SCALE GENOMIC DNA]</scope>
    <source>
        <strain evidence="4 5">LMG 3328</strain>
    </source>
</reference>
<dbReference type="AlphaFoldDB" id="A0A6S7E1M8"/>
<sequence>MVLDDASDTTRAVSNSHKLISENQADLIIGSSTTPNTMAMLDTVASGATPVITLASSARLIDPVDDKRRWVFKTPHSDSLMAEGIARHAAANGVKKLAFIGFNNALGETFWVEVEKAARQHGIEIVGKESFAPTDTSAVAQTLKLVGAAPDAVVVGASGTPAAMPARALRERGFKGKIYFNHGVANNDFLRVCGPACDGAWVPVGPVMVADLLPDTHPVKATAQAFAKKYEAANGPGSVSLFAAYTWDIGLLLQQAVPVALKKAKPGTAEFRAALRDALENVKNLPTATGVVNMSPTDHNGLDERALVMATVAGGKWKLQQ</sequence>
<keyword evidence="2" id="KW-0732">Signal</keyword>
<feature type="domain" description="Leucine-binding protein" evidence="3">
    <location>
        <begin position="2"/>
        <end position="303"/>
    </location>
</feature>
<evidence type="ECO:0000259" key="3">
    <source>
        <dbReference type="Pfam" id="PF13458"/>
    </source>
</evidence>
<evidence type="ECO:0000313" key="4">
    <source>
        <dbReference type="EMBL" id="CAB3892404.1"/>
    </source>
</evidence>
<comment type="similarity">
    <text evidence="1">Belongs to the leucine-binding protein family.</text>
</comment>
<dbReference type="InterPro" id="IPR028081">
    <property type="entry name" value="Leu-bd"/>
</dbReference>
<dbReference type="CDD" id="cd06333">
    <property type="entry name" value="PBP1_ABC_RPA1789-like"/>
    <property type="match status" value="1"/>
</dbReference>
<gene>
    <name evidence="4" type="ORF">LMG3328_03855</name>
</gene>
<dbReference type="PANTHER" id="PTHR30483:SF38">
    <property type="entry name" value="BLR7848 PROTEIN"/>
    <property type="match status" value="1"/>
</dbReference>
<dbReference type="Pfam" id="PF13458">
    <property type="entry name" value="Peripla_BP_6"/>
    <property type="match status" value="1"/>
</dbReference>
<protein>
    <recommendedName>
        <fullName evidence="3">Leucine-binding protein domain-containing protein</fullName>
    </recommendedName>
</protein>
<dbReference type="Gene3D" id="3.40.50.2300">
    <property type="match status" value="2"/>
</dbReference>
<evidence type="ECO:0000256" key="2">
    <source>
        <dbReference type="ARBA" id="ARBA00022729"/>
    </source>
</evidence>